<feature type="region of interest" description="Disordered" evidence="1">
    <location>
        <begin position="110"/>
        <end position="249"/>
    </location>
</feature>
<name>A0A135T5Y3_9PEZI</name>
<dbReference type="EMBL" id="JFFI01002097">
    <property type="protein sequence ID" value="KXH43540.1"/>
    <property type="molecule type" value="Genomic_DNA"/>
</dbReference>
<keyword evidence="3" id="KW-1185">Reference proteome</keyword>
<gene>
    <name evidence="2" type="ORF">CSAL01_09992</name>
</gene>
<accession>A0A135T5Y3</accession>
<feature type="compositionally biased region" description="Low complexity" evidence="1">
    <location>
        <begin position="196"/>
        <end position="208"/>
    </location>
</feature>
<protein>
    <submittedName>
        <fullName evidence="2">Uncharacterized protein</fullName>
    </submittedName>
</protein>
<proteinExistence type="predicted"/>
<organism evidence="2 3">
    <name type="scientific">Colletotrichum salicis</name>
    <dbReference type="NCBI Taxonomy" id="1209931"/>
    <lineage>
        <taxon>Eukaryota</taxon>
        <taxon>Fungi</taxon>
        <taxon>Dikarya</taxon>
        <taxon>Ascomycota</taxon>
        <taxon>Pezizomycotina</taxon>
        <taxon>Sordariomycetes</taxon>
        <taxon>Hypocreomycetidae</taxon>
        <taxon>Glomerellales</taxon>
        <taxon>Glomerellaceae</taxon>
        <taxon>Colletotrichum</taxon>
        <taxon>Colletotrichum acutatum species complex</taxon>
    </lineage>
</organism>
<comment type="caution">
    <text evidence="2">The sequence shown here is derived from an EMBL/GenBank/DDBJ whole genome shotgun (WGS) entry which is preliminary data.</text>
</comment>
<feature type="compositionally biased region" description="Basic and acidic residues" evidence="1">
    <location>
        <begin position="239"/>
        <end position="249"/>
    </location>
</feature>
<feature type="compositionally biased region" description="Basic and acidic residues" evidence="1">
    <location>
        <begin position="176"/>
        <end position="195"/>
    </location>
</feature>
<dbReference type="OrthoDB" id="4823081at2759"/>
<reference evidence="2 3" key="1">
    <citation type="submission" date="2014-02" db="EMBL/GenBank/DDBJ databases">
        <title>The genome sequence of Colletotrichum salicis CBS 607.94.</title>
        <authorList>
            <person name="Baroncelli R."/>
            <person name="Thon M.R."/>
        </authorList>
    </citation>
    <scope>NUCLEOTIDE SEQUENCE [LARGE SCALE GENOMIC DNA]</scope>
    <source>
        <strain evidence="2 3">CBS 607.94</strain>
    </source>
</reference>
<evidence type="ECO:0000313" key="2">
    <source>
        <dbReference type="EMBL" id="KXH43540.1"/>
    </source>
</evidence>
<evidence type="ECO:0000256" key="1">
    <source>
        <dbReference type="SAM" id="MobiDB-lite"/>
    </source>
</evidence>
<dbReference type="Proteomes" id="UP000070121">
    <property type="component" value="Unassembled WGS sequence"/>
</dbReference>
<sequence length="410" mass="46423">MKEHLIGGGLGKNGTGLLLNESQPYDPNTSISTRSRHRVALRNLQKIRATFKEPVYYLCLFASSITALSKDPYKTGFWTALQEWPDKDKIPSDFTVKALRVIEAYHEEMKTKDGGATSQQKRRRATPDTTEQLRLMDRSKRPRVGQSSPAESEGIDAVDHGQRLSVSPNSLPVSHEANKRLQQPEELRNSIRDAPSHTSSRRTSVSRSPEVHFIPRVVAYGRNKEDGNSDNDDNNGHNQDQENHNDHAANDNHEVDEVHQNDGYNDNQCDGAAKDSSLLTSHGTLLQNEAQLQMPHLHESQLDVSHASLQVPLQLHPQDQLQMSQEQLSFSHLQVTPGTTEYTDLESSTFNVPKFRGYYVPKEYLYEELAHYQGMVKLVFPLTPGFGPYFMVDVSETQARKYWAGRKQFM</sequence>
<evidence type="ECO:0000313" key="3">
    <source>
        <dbReference type="Proteomes" id="UP000070121"/>
    </source>
</evidence>
<dbReference type="AlphaFoldDB" id="A0A135T5Y3"/>